<evidence type="ECO:0000313" key="3">
    <source>
        <dbReference type="EMBL" id="KAK8105651.1"/>
    </source>
</evidence>
<feature type="chain" id="PRO_5043396222" description="TNFR-Cys domain-containing protein" evidence="2">
    <location>
        <begin position="20"/>
        <end position="402"/>
    </location>
</feature>
<evidence type="ECO:0000256" key="2">
    <source>
        <dbReference type="SAM" id="SignalP"/>
    </source>
</evidence>
<protein>
    <recommendedName>
        <fullName evidence="5">TNFR-Cys domain-containing protein</fullName>
    </recommendedName>
</protein>
<reference evidence="3 4" key="1">
    <citation type="submission" date="2023-01" db="EMBL/GenBank/DDBJ databases">
        <title>Analysis of 21 Apiospora genomes using comparative genomics revels a genus with tremendous synthesis potential of carbohydrate active enzymes and secondary metabolites.</title>
        <authorList>
            <person name="Sorensen T."/>
        </authorList>
    </citation>
    <scope>NUCLEOTIDE SEQUENCE [LARGE SCALE GENOMIC DNA]</scope>
    <source>
        <strain evidence="3 4">CBS 117206</strain>
    </source>
</reference>
<dbReference type="InterPro" id="IPR009030">
    <property type="entry name" value="Growth_fac_rcpt_cys_sf"/>
</dbReference>
<comment type="caution">
    <text evidence="3">The sequence shown here is derived from an EMBL/GenBank/DDBJ whole genome shotgun (WGS) entry which is preliminary data.</text>
</comment>
<dbReference type="EMBL" id="JAQQWP010000008">
    <property type="protein sequence ID" value="KAK8105651.1"/>
    <property type="molecule type" value="Genomic_DNA"/>
</dbReference>
<evidence type="ECO:0000313" key="4">
    <source>
        <dbReference type="Proteomes" id="UP001392437"/>
    </source>
</evidence>
<feature type="region of interest" description="Disordered" evidence="1">
    <location>
        <begin position="352"/>
        <end position="389"/>
    </location>
</feature>
<name>A0AAW0QT49_9PEZI</name>
<feature type="compositionally biased region" description="Basic and acidic residues" evidence="1">
    <location>
        <begin position="163"/>
        <end position="229"/>
    </location>
</feature>
<feature type="region of interest" description="Disordered" evidence="1">
    <location>
        <begin position="158"/>
        <end position="229"/>
    </location>
</feature>
<gene>
    <name evidence="3" type="ORF">PG999_009010</name>
</gene>
<feature type="signal peptide" evidence="2">
    <location>
        <begin position="1"/>
        <end position="19"/>
    </location>
</feature>
<sequence>MRSRIILCFISLVPQFSLQLAVTGQDVAGTLRPRGFGSEVSFVQVAGRQQQKQQSKPAESTGSCGKCSKRKCRPTHFRNPDTCVCTKCPNGQSANAAGNGCINGDKKCPTGQKANPAGDGCAKEETKCPAGQKPNVGGQGCIPSGKCPPGQKLESHAGICVSDKVDPNRKKEDDKKAKDSKARQEKKDKLIKNTVERKKKEYKKRKDDEEKKKKEDEKKAEEEKKRQFTEKKRTRIGKCLLLVPQSNYGNIDGISPFAYATEFFSEDFVSSDNVDELWPSDMADVPDADLDNGEYIESFVTIAAQIEDDKDTRWKPNHADWNPIGLKREETGSQAGSLGGNNVATEAIPTTSALTVTPSQHDKRNPFANAGTKGLDAMKKGSKAISKDKNWKNCLEGKKAIK</sequence>
<keyword evidence="4" id="KW-1185">Reference proteome</keyword>
<dbReference type="SUPFAM" id="SSF57184">
    <property type="entry name" value="Growth factor receptor domain"/>
    <property type="match status" value="1"/>
</dbReference>
<feature type="region of interest" description="Disordered" evidence="1">
    <location>
        <begin position="47"/>
        <end position="69"/>
    </location>
</feature>
<evidence type="ECO:0008006" key="5">
    <source>
        <dbReference type="Google" id="ProtNLM"/>
    </source>
</evidence>
<evidence type="ECO:0000256" key="1">
    <source>
        <dbReference type="SAM" id="MobiDB-lite"/>
    </source>
</evidence>
<proteinExistence type="predicted"/>
<dbReference type="AlphaFoldDB" id="A0AAW0QT49"/>
<accession>A0AAW0QT49</accession>
<keyword evidence="2" id="KW-0732">Signal</keyword>
<dbReference type="Proteomes" id="UP001392437">
    <property type="component" value="Unassembled WGS sequence"/>
</dbReference>
<organism evidence="3 4">
    <name type="scientific">Apiospora kogelbergensis</name>
    <dbReference type="NCBI Taxonomy" id="1337665"/>
    <lineage>
        <taxon>Eukaryota</taxon>
        <taxon>Fungi</taxon>
        <taxon>Dikarya</taxon>
        <taxon>Ascomycota</taxon>
        <taxon>Pezizomycotina</taxon>
        <taxon>Sordariomycetes</taxon>
        <taxon>Xylariomycetidae</taxon>
        <taxon>Amphisphaeriales</taxon>
        <taxon>Apiosporaceae</taxon>
        <taxon>Apiospora</taxon>
    </lineage>
</organism>